<accession>X1CNA7</accession>
<dbReference type="GO" id="GO:0055085">
    <property type="term" value="P:transmembrane transport"/>
    <property type="evidence" value="ECO:0007669"/>
    <property type="project" value="InterPro"/>
</dbReference>
<feature type="non-terminal residue" evidence="9">
    <location>
        <position position="188"/>
    </location>
</feature>
<keyword evidence="6 7" id="KW-0472">Membrane</keyword>
<dbReference type="GO" id="GO:0005886">
    <property type="term" value="C:plasma membrane"/>
    <property type="evidence" value="ECO:0007669"/>
    <property type="project" value="UniProtKB-SubCell"/>
</dbReference>
<dbReference type="PROSITE" id="PS50928">
    <property type="entry name" value="ABC_TM1"/>
    <property type="match status" value="1"/>
</dbReference>
<comment type="subcellular location">
    <subcellularLocation>
        <location evidence="1">Cell membrane</location>
        <topology evidence="1">Multi-pass membrane protein</topology>
    </subcellularLocation>
</comment>
<evidence type="ECO:0000256" key="7">
    <source>
        <dbReference type="SAM" id="Phobius"/>
    </source>
</evidence>
<dbReference type="InterPro" id="IPR000515">
    <property type="entry name" value="MetI-like"/>
</dbReference>
<dbReference type="Gene3D" id="1.10.3720.10">
    <property type="entry name" value="MetI-like"/>
    <property type="match status" value="1"/>
</dbReference>
<evidence type="ECO:0000256" key="3">
    <source>
        <dbReference type="ARBA" id="ARBA00022475"/>
    </source>
</evidence>
<keyword evidence="2" id="KW-0813">Transport</keyword>
<comment type="caution">
    <text evidence="9">The sequence shown here is derived from an EMBL/GenBank/DDBJ whole genome shotgun (WGS) entry which is preliminary data.</text>
</comment>
<gene>
    <name evidence="9" type="ORF">S01H4_47246</name>
</gene>
<sequence>MHTTQVERKVQIEERRKLRPTRVLLHAIIILFIIAVLCPLMYTLKVSVQDIPSAYQGYLVPTEWTLEHYPYVVTELPTAMQNLMNSIWVTIGTVILVSAISVLAGYALVHLPTPGKALVLAFLVGTLFFPTRLLSLIGIYQVQKALGLHNETYGLIFPYVSVGLALSVLIMRSVFEQISPEITEAAKV</sequence>
<feature type="domain" description="ABC transmembrane type-1" evidence="8">
    <location>
        <begin position="83"/>
        <end position="188"/>
    </location>
</feature>
<organism evidence="9">
    <name type="scientific">marine sediment metagenome</name>
    <dbReference type="NCBI Taxonomy" id="412755"/>
    <lineage>
        <taxon>unclassified sequences</taxon>
        <taxon>metagenomes</taxon>
        <taxon>ecological metagenomes</taxon>
    </lineage>
</organism>
<reference evidence="9" key="1">
    <citation type="journal article" date="2014" name="Front. Microbiol.">
        <title>High frequency of phylogenetically diverse reductive dehalogenase-homologous genes in deep subseafloor sedimentary metagenomes.</title>
        <authorList>
            <person name="Kawai M."/>
            <person name="Futagami T."/>
            <person name="Toyoda A."/>
            <person name="Takaki Y."/>
            <person name="Nishi S."/>
            <person name="Hori S."/>
            <person name="Arai W."/>
            <person name="Tsubouchi T."/>
            <person name="Morono Y."/>
            <person name="Uchiyama I."/>
            <person name="Ito T."/>
            <person name="Fujiyama A."/>
            <person name="Inagaki F."/>
            <person name="Takami H."/>
        </authorList>
    </citation>
    <scope>NUCLEOTIDE SEQUENCE</scope>
    <source>
        <strain evidence="9">Expedition CK06-06</strain>
    </source>
</reference>
<feature type="transmembrane region" description="Helical" evidence="7">
    <location>
        <begin position="23"/>
        <end position="42"/>
    </location>
</feature>
<dbReference type="InterPro" id="IPR035906">
    <property type="entry name" value="MetI-like_sf"/>
</dbReference>
<evidence type="ECO:0000313" key="9">
    <source>
        <dbReference type="EMBL" id="GAG97618.1"/>
    </source>
</evidence>
<evidence type="ECO:0000256" key="1">
    <source>
        <dbReference type="ARBA" id="ARBA00004651"/>
    </source>
</evidence>
<dbReference type="PANTHER" id="PTHR43744">
    <property type="entry name" value="ABC TRANSPORTER PERMEASE PROTEIN MG189-RELATED-RELATED"/>
    <property type="match status" value="1"/>
</dbReference>
<evidence type="ECO:0000256" key="4">
    <source>
        <dbReference type="ARBA" id="ARBA00022692"/>
    </source>
</evidence>
<dbReference type="AlphaFoldDB" id="X1CNA7"/>
<dbReference type="SUPFAM" id="SSF161098">
    <property type="entry name" value="MetI-like"/>
    <property type="match status" value="1"/>
</dbReference>
<evidence type="ECO:0000256" key="2">
    <source>
        <dbReference type="ARBA" id="ARBA00022448"/>
    </source>
</evidence>
<feature type="transmembrane region" description="Helical" evidence="7">
    <location>
        <begin position="118"/>
        <end position="140"/>
    </location>
</feature>
<protein>
    <recommendedName>
        <fullName evidence="8">ABC transmembrane type-1 domain-containing protein</fullName>
    </recommendedName>
</protein>
<keyword evidence="3" id="KW-1003">Cell membrane</keyword>
<evidence type="ECO:0000256" key="5">
    <source>
        <dbReference type="ARBA" id="ARBA00022989"/>
    </source>
</evidence>
<dbReference type="EMBL" id="BART01026497">
    <property type="protein sequence ID" value="GAG97618.1"/>
    <property type="molecule type" value="Genomic_DNA"/>
</dbReference>
<feature type="transmembrane region" description="Helical" evidence="7">
    <location>
        <begin position="87"/>
        <end position="109"/>
    </location>
</feature>
<dbReference type="PANTHER" id="PTHR43744:SF8">
    <property type="entry name" value="SN-GLYCEROL-3-PHOSPHATE TRANSPORT SYSTEM PERMEASE PROTEIN UGPE"/>
    <property type="match status" value="1"/>
</dbReference>
<evidence type="ECO:0000256" key="6">
    <source>
        <dbReference type="ARBA" id="ARBA00023136"/>
    </source>
</evidence>
<feature type="transmembrane region" description="Helical" evidence="7">
    <location>
        <begin position="152"/>
        <end position="171"/>
    </location>
</feature>
<keyword evidence="5 7" id="KW-1133">Transmembrane helix</keyword>
<name>X1CNA7_9ZZZZ</name>
<keyword evidence="4 7" id="KW-0812">Transmembrane</keyword>
<evidence type="ECO:0000259" key="8">
    <source>
        <dbReference type="PROSITE" id="PS50928"/>
    </source>
</evidence>
<proteinExistence type="predicted"/>